<keyword evidence="3" id="KW-0677">Repeat</keyword>
<feature type="domain" description="Sushi" evidence="8">
    <location>
        <begin position="61"/>
        <end position="129"/>
    </location>
</feature>
<feature type="disulfide bond" evidence="6">
    <location>
        <begin position="338"/>
        <end position="365"/>
    </location>
</feature>
<evidence type="ECO:0000313" key="9">
    <source>
        <dbReference type="EMBL" id="UYV80321.1"/>
    </source>
</evidence>
<dbReference type="PANTHER" id="PTHR46393">
    <property type="entry name" value="SUSHI DOMAIN-CONTAINING PROTEIN"/>
    <property type="match status" value="1"/>
</dbReference>
<accession>A0ABY6LGK3</accession>
<dbReference type="InterPro" id="IPR036179">
    <property type="entry name" value="Ig-like_dom_sf"/>
</dbReference>
<protein>
    <submittedName>
        <fullName evidence="9">Hig</fullName>
    </submittedName>
</protein>
<dbReference type="PROSITE" id="PS50835">
    <property type="entry name" value="IG_LIKE"/>
    <property type="match status" value="1"/>
</dbReference>
<evidence type="ECO:0000256" key="6">
    <source>
        <dbReference type="PROSITE-ProRule" id="PRU00302"/>
    </source>
</evidence>
<evidence type="ECO:0000259" key="7">
    <source>
        <dbReference type="PROSITE" id="PS50835"/>
    </source>
</evidence>
<dbReference type="SMART" id="SM00032">
    <property type="entry name" value="CCP"/>
    <property type="match status" value="5"/>
</dbReference>
<dbReference type="EMBL" id="CP092880">
    <property type="protein sequence ID" value="UYV80321.1"/>
    <property type="molecule type" value="Genomic_DNA"/>
</dbReference>
<keyword evidence="1 6" id="KW-0768">Sushi</keyword>
<feature type="domain" description="Sushi" evidence="8">
    <location>
        <begin position="368"/>
        <end position="425"/>
    </location>
</feature>
<keyword evidence="2" id="KW-0732">Signal</keyword>
<keyword evidence="5" id="KW-0325">Glycoprotein</keyword>
<dbReference type="SUPFAM" id="SSF57535">
    <property type="entry name" value="Complement control module/SCR domain"/>
    <property type="match status" value="5"/>
</dbReference>
<dbReference type="Gene3D" id="2.10.70.10">
    <property type="entry name" value="Complement Module, domain 1"/>
    <property type="match status" value="5"/>
</dbReference>
<dbReference type="InterPro" id="IPR003599">
    <property type="entry name" value="Ig_sub"/>
</dbReference>
<comment type="caution">
    <text evidence="6">Lacks conserved residue(s) required for the propagation of feature annotation.</text>
</comment>
<dbReference type="InterPro" id="IPR007110">
    <property type="entry name" value="Ig-like_dom"/>
</dbReference>
<organism evidence="9 10">
    <name type="scientific">Cordylochernes scorpioides</name>
    <dbReference type="NCBI Taxonomy" id="51811"/>
    <lineage>
        <taxon>Eukaryota</taxon>
        <taxon>Metazoa</taxon>
        <taxon>Ecdysozoa</taxon>
        <taxon>Arthropoda</taxon>
        <taxon>Chelicerata</taxon>
        <taxon>Arachnida</taxon>
        <taxon>Pseudoscorpiones</taxon>
        <taxon>Cheliferoidea</taxon>
        <taxon>Chernetidae</taxon>
        <taxon>Cordylochernes</taxon>
    </lineage>
</organism>
<feature type="disulfide bond" evidence="6">
    <location>
        <begin position="271"/>
        <end position="298"/>
    </location>
</feature>
<dbReference type="PROSITE" id="PS50923">
    <property type="entry name" value="SUSHI"/>
    <property type="match status" value="5"/>
</dbReference>
<dbReference type="InterPro" id="IPR035976">
    <property type="entry name" value="Sushi/SCR/CCP_sf"/>
</dbReference>
<evidence type="ECO:0000256" key="2">
    <source>
        <dbReference type="ARBA" id="ARBA00022729"/>
    </source>
</evidence>
<feature type="domain" description="Sushi" evidence="8">
    <location>
        <begin position="309"/>
        <end position="367"/>
    </location>
</feature>
<reference evidence="9 10" key="1">
    <citation type="submission" date="2022-01" db="EMBL/GenBank/DDBJ databases">
        <title>A chromosomal length assembly of Cordylochernes scorpioides.</title>
        <authorList>
            <person name="Zeh D."/>
            <person name="Zeh J."/>
        </authorList>
    </citation>
    <scope>NUCLEOTIDE SEQUENCE [LARGE SCALE GENOMIC DNA]</scope>
    <source>
        <strain evidence="9">IN4F17</strain>
        <tissue evidence="9">Whole Body</tissue>
    </source>
</reference>
<proteinExistence type="predicted"/>
<dbReference type="CDD" id="cd00033">
    <property type="entry name" value="CCP"/>
    <property type="match status" value="5"/>
</dbReference>
<feature type="domain" description="Ig-like" evidence="7">
    <location>
        <begin position="142"/>
        <end position="236"/>
    </location>
</feature>
<feature type="domain" description="Sushi" evidence="8">
    <location>
        <begin position="242"/>
        <end position="300"/>
    </location>
</feature>
<keyword evidence="10" id="KW-1185">Reference proteome</keyword>
<dbReference type="SMART" id="SM00409">
    <property type="entry name" value="IG"/>
    <property type="match status" value="1"/>
</dbReference>
<feature type="disulfide bond" evidence="6">
    <location>
        <begin position="397"/>
        <end position="424"/>
    </location>
</feature>
<feature type="disulfide bond" evidence="6">
    <location>
        <begin position="456"/>
        <end position="483"/>
    </location>
</feature>
<evidence type="ECO:0000256" key="1">
    <source>
        <dbReference type="ARBA" id="ARBA00022659"/>
    </source>
</evidence>
<name>A0ABY6LGK3_9ARAC</name>
<dbReference type="InterPro" id="IPR013783">
    <property type="entry name" value="Ig-like_fold"/>
</dbReference>
<keyword evidence="4 6" id="KW-1015">Disulfide bond</keyword>
<dbReference type="PANTHER" id="PTHR46393:SF7">
    <property type="entry name" value="COMPLEMENT C2"/>
    <property type="match status" value="1"/>
</dbReference>
<dbReference type="SUPFAM" id="SSF48726">
    <property type="entry name" value="Immunoglobulin"/>
    <property type="match status" value="1"/>
</dbReference>
<evidence type="ECO:0000313" key="10">
    <source>
        <dbReference type="Proteomes" id="UP001235939"/>
    </source>
</evidence>
<dbReference type="Gene3D" id="2.60.40.10">
    <property type="entry name" value="Immunoglobulins"/>
    <property type="match status" value="1"/>
</dbReference>
<evidence type="ECO:0000256" key="4">
    <source>
        <dbReference type="ARBA" id="ARBA00023157"/>
    </source>
</evidence>
<dbReference type="Pfam" id="PF00084">
    <property type="entry name" value="Sushi"/>
    <property type="match status" value="4"/>
</dbReference>
<evidence type="ECO:0000256" key="5">
    <source>
        <dbReference type="ARBA" id="ARBA00023180"/>
    </source>
</evidence>
<evidence type="ECO:0000256" key="3">
    <source>
        <dbReference type="ARBA" id="ARBA00022737"/>
    </source>
</evidence>
<gene>
    <name evidence="9" type="ORF">LAZ67_18002385</name>
</gene>
<dbReference type="InterPro" id="IPR000436">
    <property type="entry name" value="Sushi_SCR_CCP_dom"/>
</dbReference>
<dbReference type="Proteomes" id="UP001235939">
    <property type="component" value="Chromosome 18"/>
</dbReference>
<feature type="domain" description="Sushi" evidence="8">
    <location>
        <begin position="426"/>
        <end position="485"/>
    </location>
</feature>
<sequence>MVDDNHVPGDIDYSTVQEVQFLGVIGPLEEKRLCKIKCMNGVWVGPLCTVDEGGRFQPMLRSCPLHPPEGPIHVAYQDKALEVEETLELPHGSSIVLTCAEIGLFRFYGNSTLTCNNGHWSAPMPQCLVTTLHSNFSDQVPPTISYNVASGDAGPSLDGQLIVLPGSIVHFDCLFQRQYGNPQWTWTPTHRQYPSGWSIEVEERSWKYRLSIFYAKEHDSGIFTCTTPAGQTNEVSLLVQGVECPALPSADNNRVMAVEGNQMHSKARFACMEGYVLVGPEVITCTASGVWSDDPPHCQTGIKMVRAVIECPTITPEDGHLRLSWYSKTYGSSVYFSCPTGYRLLGAPSATCLKNQSWTNPPPTCQAIQCSPPLPPTNGRALDNGRYLVGDYVQYTCNAGFVIVGDSIGICKDDGEWTQGPPICKPACEFPGEPGNGHVIPTKFHYDIGQVVTVACNPGYRMLGPQRLRCTPSGHWSSPLPHCRVTQHGLDKPY</sequence>
<evidence type="ECO:0000259" key="8">
    <source>
        <dbReference type="PROSITE" id="PS50923"/>
    </source>
</evidence>